<dbReference type="SUPFAM" id="SSF160544">
    <property type="entry name" value="EscU C-terminal domain-like"/>
    <property type="match status" value="1"/>
</dbReference>
<feature type="transmembrane region" description="Helical" evidence="2">
    <location>
        <begin position="145"/>
        <end position="164"/>
    </location>
</feature>
<protein>
    <submittedName>
        <fullName evidence="3">Flagellar biosynthetic protein FlhB</fullName>
    </submittedName>
</protein>
<feature type="transmembrane region" description="Helical" evidence="2">
    <location>
        <begin position="36"/>
        <end position="55"/>
    </location>
</feature>
<dbReference type="AlphaFoldDB" id="A0A4R7FR30"/>
<dbReference type="InterPro" id="IPR006135">
    <property type="entry name" value="T3SS_substrate_exporter"/>
</dbReference>
<evidence type="ECO:0000313" key="3">
    <source>
        <dbReference type="EMBL" id="TDS80089.1"/>
    </source>
</evidence>
<gene>
    <name evidence="3" type="ORF">CLV52_0642</name>
</gene>
<proteinExistence type="predicted"/>
<accession>A0A4R7FR30</accession>
<dbReference type="Gene3D" id="6.10.250.2080">
    <property type="match status" value="1"/>
</dbReference>
<dbReference type="GO" id="GO:0005886">
    <property type="term" value="C:plasma membrane"/>
    <property type="evidence" value="ECO:0007669"/>
    <property type="project" value="TreeGrafter"/>
</dbReference>
<sequence length="359" mass="37771">MPDQPSGERTEKATPKRLEEARREGRIQRSRDMPSWLSMGAAALTLPLVIGNGAAASRDLVLGVKEIIADPTASRAQSTFLGAFGVLPGVLAPVMAAAVVGAIAGSLASGGFSMKRFKPHFDQFDVVKGAGRLVGKQALWEGAKALLKTGVVGVAVWTAIQGAIPLLSASGAMPVSAVVSTASGIAVAILQAAIVAGVVLGAIDVLVVSRRNRQHTMMTKQEIKDESKSTEGDPHIRQQRRSRAIQISRNRMMAAIAGADVVMLNPTHVAVALKYEPGKSAPRVVAKGAGEVAARIRERAAEHRVPMVQDIPLARALYAACQVDQEIPEELYGAVARVLAFVMSLKRRGAALGVHRLAS</sequence>
<dbReference type="Pfam" id="PF01312">
    <property type="entry name" value="Bac_export_2"/>
    <property type="match status" value="1"/>
</dbReference>
<dbReference type="GO" id="GO:0009306">
    <property type="term" value="P:protein secretion"/>
    <property type="evidence" value="ECO:0007669"/>
    <property type="project" value="InterPro"/>
</dbReference>
<feature type="transmembrane region" description="Helical" evidence="2">
    <location>
        <begin position="80"/>
        <end position="108"/>
    </location>
</feature>
<dbReference type="PANTHER" id="PTHR30531">
    <property type="entry name" value="FLAGELLAR BIOSYNTHETIC PROTEIN FLHB"/>
    <property type="match status" value="1"/>
</dbReference>
<evidence type="ECO:0000313" key="4">
    <source>
        <dbReference type="Proteomes" id="UP000295344"/>
    </source>
</evidence>
<dbReference type="InterPro" id="IPR029025">
    <property type="entry name" value="T3SS_substrate_exporter_C"/>
</dbReference>
<keyword evidence="3" id="KW-0969">Cilium</keyword>
<feature type="region of interest" description="Disordered" evidence="1">
    <location>
        <begin position="1"/>
        <end position="29"/>
    </location>
</feature>
<reference evidence="3 4" key="1">
    <citation type="submission" date="2019-03" db="EMBL/GenBank/DDBJ databases">
        <title>Genomic Encyclopedia of Archaeal and Bacterial Type Strains, Phase II (KMG-II): from individual species to whole genera.</title>
        <authorList>
            <person name="Goeker M."/>
        </authorList>
    </citation>
    <scope>NUCLEOTIDE SEQUENCE [LARGE SCALE GENOMIC DNA]</scope>
    <source>
        <strain evidence="3 4">DSM 24782</strain>
    </source>
</reference>
<keyword evidence="3" id="KW-0966">Cell projection</keyword>
<keyword evidence="2" id="KW-0812">Transmembrane</keyword>
<evidence type="ECO:0000256" key="1">
    <source>
        <dbReference type="SAM" id="MobiDB-lite"/>
    </source>
</evidence>
<feature type="compositionally biased region" description="Basic and acidic residues" evidence="1">
    <location>
        <begin position="221"/>
        <end position="236"/>
    </location>
</feature>
<dbReference type="Proteomes" id="UP000295344">
    <property type="component" value="Unassembled WGS sequence"/>
</dbReference>
<dbReference type="PRINTS" id="PR00950">
    <property type="entry name" value="TYPE3IMSPROT"/>
</dbReference>
<keyword evidence="3" id="KW-0282">Flagellum</keyword>
<keyword evidence="4" id="KW-1185">Reference proteome</keyword>
<feature type="transmembrane region" description="Helical" evidence="2">
    <location>
        <begin position="184"/>
        <end position="208"/>
    </location>
</feature>
<dbReference type="Gene3D" id="3.40.1690.10">
    <property type="entry name" value="secretion proteins EscU"/>
    <property type="match status" value="1"/>
</dbReference>
<dbReference type="PANTHER" id="PTHR30531:SF12">
    <property type="entry name" value="FLAGELLAR BIOSYNTHETIC PROTEIN FLHB"/>
    <property type="match status" value="1"/>
</dbReference>
<keyword evidence="2" id="KW-1133">Transmembrane helix</keyword>
<organism evidence="3 4">
    <name type="scientific">Amnibacterium kyonggiense</name>
    <dbReference type="NCBI Taxonomy" id="595671"/>
    <lineage>
        <taxon>Bacteria</taxon>
        <taxon>Bacillati</taxon>
        <taxon>Actinomycetota</taxon>
        <taxon>Actinomycetes</taxon>
        <taxon>Micrococcales</taxon>
        <taxon>Microbacteriaceae</taxon>
        <taxon>Amnibacterium</taxon>
    </lineage>
</organism>
<feature type="region of interest" description="Disordered" evidence="1">
    <location>
        <begin position="217"/>
        <end position="240"/>
    </location>
</feature>
<keyword evidence="2" id="KW-0472">Membrane</keyword>
<comment type="caution">
    <text evidence="3">The sequence shown here is derived from an EMBL/GenBank/DDBJ whole genome shotgun (WGS) entry which is preliminary data.</text>
</comment>
<dbReference type="OrthoDB" id="9807950at2"/>
<dbReference type="RefSeq" id="WP_133764775.1">
    <property type="nucleotide sequence ID" value="NZ_BAAARP010000001.1"/>
</dbReference>
<dbReference type="EMBL" id="SOAM01000001">
    <property type="protein sequence ID" value="TDS80089.1"/>
    <property type="molecule type" value="Genomic_DNA"/>
</dbReference>
<evidence type="ECO:0000256" key="2">
    <source>
        <dbReference type="SAM" id="Phobius"/>
    </source>
</evidence>
<name>A0A4R7FR30_9MICO</name>